<name>A0AB34K8Q7_PRYPA</name>
<evidence type="ECO:0000313" key="7">
    <source>
        <dbReference type="EMBL" id="KAL1530540.1"/>
    </source>
</evidence>
<dbReference type="CDD" id="cd06467">
    <property type="entry name" value="p23_NUDC_like"/>
    <property type="match status" value="1"/>
</dbReference>
<feature type="domain" description="CS" evidence="6">
    <location>
        <begin position="33"/>
        <end position="122"/>
    </location>
</feature>
<evidence type="ECO:0000313" key="8">
    <source>
        <dbReference type="Proteomes" id="UP001515480"/>
    </source>
</evidence>
<keyword evidence="3" id="KW-0697">Rotamase</keyword>
<dbReference type="InterPro" id="IPR007052">
    <property type="entry name" value="CS_dom"/>
</dbReference>
<evidence type="ECO:0000256" key="1">
    <source>
        <dbReference type="ARBA" id="ARBA00000971"/>
    </source>
</evidence>
<protein>
    <recommendedName>
        <fullName evidence="2">peptidylprolyl isomerase</fullName>
        <ecNumber evidence="2">5.2.1.8</ecNumber>
    </recommendedName>
</protein>
<feature type="compositionally biased region" description="Gly residues" evidence="5">
    <location>
        <begin position="167"/>
        <end position="178"/>
    </location>
</feature>
<dbReference type="Gene3D" id="2.60.40.790">
    <property type="match status" value="1"/>
</dbReference>
<gene>
    <name evidence="7" type="ORF">AB1Y20_001441</name>
</gene>
<dbReference type="PANTHER" id="PTHR46512:SF9">
    <property type="entry name" value="PEPTIDYLPROLYL ISOMERASE"/>
    <property type="match status" value="1"/>
</dbReference>
<reference evidence="7 8" key="1">
    <citation type="journal article" date="2024" name="Science">
        <title>Giant polyketide synthase enzymes in the biosynthesis of giant marine polyether toxins.</title>
        <authorList>
            <person name="Fallon T.R."/>
            <person name="Shende V.V."/>
            <person name="Wierzbicki I.H."/>
            <person name="Pendleton A.L."/>
            <person name="Watervoot N.F."/>
            <person name="Auber R.P."/>
            <person name="Gonzalez D.J."/>
            <person name="Wisecaver J.H."/>
            <person name="Moore B.S."/>
        </authorList>
    </citation>
    <scope>NUCLEOTIDE SEQUENCE [LARGE SCALE GENOMIC DNA]</scope>
    <source>
        <strain evidence="7 8">12B1</strain>
    </source>
</reference>
<dbReference type="Gene3D" id="1.25.40.10">
    <property type="entry name" value="Tetratricopeptide repeat domain"/>
    <property type="match status" value="1"/>
</dbReference>
<dbReference type="InterPro" id="IPR050754">
    <property type="entry name" value="FKBP4/5/8-like"/>
</dbReference>
<dbReference type="SUPFAM" id="SSF49764">
    <property type="entry name" value="HSP20-like chaperones"/>
    <property type="match status" value="1"/>
</dbReference>
<dbReference type="Proteomes" id="UP001515480">
    <property type="component" value="Unassembled WGS sequence"/>
</dbReference>
<dbReference type="PANTHER" id="PTHR46512">
    <property type="entry name" value="PEPTIDYLPROLYL ISOMERASE"/>
    <property type="match status" value="1"/>
</dbReference>
<dbReference type="EC" id="5.2.1.8" evidence="2"/>
<feature type="region of interest" description="Disordered" evidence="5">
    <location>
        <begin position="132"/>
        <end position="189"/>
    </location>
</feature>
<sequence length="418" mass="45240">MRGAMEMDALDLDAVTMVPQPRQPFWQPRESRGTPPVCDWAQTTEAVTLFVALPPRVGVRALSIAIRPRELLVSLREGGTTLLRAQLSHEVDAAESEWVLEKGELVITLQKKKHREWVAPLSVLDRAEDLTPAAHEASGTGAAPIRPTAAAAAASEKRTASPTNAGPTGGSSHRGGGADSAREPRRDGLGSKYEAWSKFDEDEAVLALENEGMSADEPNWMMRSSPGVAAMQATDYVKDKNEIELDRELADKQRELQFSFNERLADAARLKQLGNEQLRQHREYEALHSYIEGANSLELMTGNAAPLLSGRLSATATELRRDLLNNAAQAALKAHEWDAAIDSATAALELISKDDSSSSNNSRAKALFRRASAYISQGSGVEMARADLCQLLELQPQNKAAKALLDTTSSNAPAQTIA</sequence>
<keyword evidence="4" id="KW-0413">Isomerase</keyword>
<organism evidence="7 8">
    <name type="scientific">Prymnesium parvum</name>
    <name type="common">Toxic golden alga</name>
    <dbReference type="NCBI Taxonomy" id="97485"/>
    <lineage>
        <taxon>Eukaryota</taxon>
        <taxon>Haptista</taxon>
        <taxon>Haptophyta</taxon>
        <taxon>Prymnesiophyceae</taxon>
        <taxon>Prymnesiales</taxon>
        <taxon>Prymnesiaceae</taxon>
        <taxon>Prymnesium</taxon>
    </lineage>
</organism>
<dbReference type="InterPro" id="IPR011990">
    <property type="entry name" value="TPR-like_helical_dom_sf"/>
</dbReference>
<dbReference type="Pfam" id="PF04969">
    <property type="entry name" value="CS"/>
    <property type="match status" value="1"/>
</dbReference>
<dbReference type="PROSITE" id="PS51203">
    <property type="entry name" value="CS"/>
    <property type="match status" value="1"/>
</dbReference>
<dbReference type="SMART" id="SM00028">
    <property type="entry name" value="TPR"/>
    <property type="match status" value="2"/>
</dbReference>
<evidence type="ECO:0000256" key="2">
    <source>
        <dbReference type="ARBA" id="ARBA00013194"/>
    </source>
</evidence>
<comment type="caution">
    <text evidence="7">The sequence shown here is derived from an EMBL/GenBank/DDBJ whole genome shotgun (WGS) entry which is preliminary data.</text>
</comment>
<accession>A0AB34K8Q7</accession>
<dbReference type="EMBL" id="JBGBPQ010000001">
    <property type="protein sequence ID" value="KAL1530540.1"/>
    <property type="molecule type" value="Genomic_DNA"/>
</dbReference>
<comment type="catalytic activity">
    <reaction evidence="1">
        <text>[protein]-peptidylproline (omega=180) = [protein]-peptidylproline (omega=0)</text>
        <dbReference type="Rhea" id="RHEA:16237"/>
        <dbReference type="Rhea" id="RHEA-COMP:10747"/>
        <dbReference type="Rhea" id="RHEA-COMP:10748"/>
        <dbReference type="ChEBI" id="CHEBI:83833"/>
        <dbReference type="ChEBI" id="CHEBI:83834"/>
        <dbReference type="EC" id="5.2.1.8"/>
    </reaction>
</comment>
<evidence type="ECO:0000256" key="4">
    <source>
        <dbReference type="ARBA" id="ARBA00023235"/>
    </source>
</evidence>
<evidence type="ECO:0000256" key="5">
    <source>
        <dbReference type="SAM" id="MobiDB-lite"/>
    </source>
</evidence>
<evidence type="ECO:0000256" key="3">
    <source>
        <dbReference type="ARBA" id="ARBA00023110"/>
    </source>
</evidence>
<dbReference type="InterPro" id="IPR019734">
    <property type="entry name" value="TPR_rpt"/>
</dbReference>
<dbReference type="GO" id="GO:0003755">
    <property type="term" value="F:peptidyl-prolyl cis-trans isomerase activity"/>
    <property type="evidence" value="ECO:0007669"/>
    <property type="project" value="UniProtKB-EC"/>
</dbReference>
<evidence type="ECO:0000259" key="6">
    <source>
        <dbReference type="PROSITE" id="PS51203"/>
    </source>
</evidence>
<proteinExistence type="predicted"/>
<dbReference type="SUPFAM" id="SSF48452">
    <property type="entry name" value="TPR-like"/>
    <property type="match status" value="1"/>
</dbReference>
<dbReference type="AlphaFoldDB" id="A0AB34K8Q7"/>
<keyword evidence="8" id="KW-1185">Reference proteome</keyword>
<feature type="compositionally biased region" description="Low complexity" evidence="5">
    <location>
        <begin position="142"/>
        <end position="154"/>
    </location>
</feature>
<feature type="compositionally biased region" description="Basic and acidic residues" evidence="5">
    <location>
        <begin position="180"/>
        <end position="189"/>
    </location>
</feature>
<dbReference type="InterPro" id="IPR008978">
    <property type="entry name" value="HSP20-like_chaperone"/>
</dbReference>